<sequence>MSMKGGRVRRRAWMLNLAWLVASTLANPSVAGVEGLCGRPLQLAYSMLPPLYYLEDSSKQGQGIEVDIAAELARRTGCRLDPSYESRIRVWAAFEAEQIDLSLSGVATPERERFGVFLPYLKFRNVLLVRDDTAPRDATAAANPMTDPATTVVVTRGFRYGPKWDAWIRQQEERGLVSYVAEEGDAVRLVAIGRATATIVRDIAWSYYDKRHTGAQRLRRIDVGAAENALSVVLSRKTLSAEQQKALARTLADMKADGTLRRILGRHVGAEQAERLMID</sequence>
<gene>
    <name evidence="4" type="ORF">GGR36_004116</name>
</gene>
<evidence type="ECO:0000313" key="5">
    <source>
        <dbReference type="Proteomes" id="UP000561045"/>
    </source>
</evidence>
<dbReference type="PANTHER" id="PTHR35936">
    <property type="entry name" value="MEMBRANE-BOUND LYTIC MUREIN TRANSGLYCOSYLASE F"/>
    <property type="match status" value="1"/>
</dbReference>
<dbReference type="RefSeq" id="WP_207064567.1">
    <property type="nucleotide sequence ID" value="NZ_BAABLE010000024.1"/>
</dbReference>
<feature type="domain" description="Solute-binding protein family 3/N-terminal" evidence="3">
    <location>
        <begin position="40"/>
        <end position="271"/>
    </location>
</feature>
<evidence type="ECO:0000256" key="2">
    <source>
        <dbReference type="SAM" id="SignalP"/>
    </source>
</evidence>
<protein>
    <submittedName>
        <fullName evidence="4">Polar amino acid transport system substrate-binding protein</fullName>
    </submittedName>
</protein>
<dbReference type="SUPFAM" id="SSF53850">
    <property type="entry name" value="Periplasmic binding protein-like II"/>
    <property type="match status" value="1"/>
</dbReference>
<dbReference type="Pfam" id="PF00497">
    <property type="entry name" value="SBP_bac_3"/>
    <property type="match status" value="1"/>
</dbReference>
<accession>A0A840BTN1</accession>
<feature type="chain" id="PRO_5032428115" evidence="2">
    <location>
        <begin position="32"/>
        <end position="279"/>
    </location>
</feature>
<evidence type="ECO:0000259" key="3">
    <source>
        <dbReference type="SMART" id="SM00062"/>
    </source>
</evidence>
<keyword evidence="5" id="KW-1185">Reference proteome</keyword>
<dbReference type="PANTHER" id="PTHR35936:SF25">
    <property type="entry name" value="ABC TRANSPORTER SUBSTRATE-BINDING PROTEIN"/>
    <property type="match status" value="1"/>
</dbReference>
<evidence type="ECO:0000313" key="4">
    <source>
        <dbReference type="EMBL" id="MBB4014759.1"/>
    </source>
</evidence>
<dbReference type="AlphaFoldDB" id="A0A840BTN1"/>
<dbReference type="Proteomes" id="UP000561045">
    <property type="component" value="Unassembled WGS sequence"/>
</dbReference>
<evidence type="ECO:0000256" key="1">
    <source>
        <dbReference type="ARBA" id="ARBA00022729"/>
    </source>
</evidence>
<organism evidence="4 5">
    <name type="scientific">Niveibacterium umoris</name>
    <dbReference type="NCBI Taxonomy" id="1193620"/>
    <lineage>
        <taxon>Bacteria</taxon>
        <taxon>Pseudomonadati</taxon>
        <taxon>Pseudomonadota</taxon>
        <taxon>Betaproteobacteria</taxon>
        <taxon>Rhodocyclales</taxon>
        <taxon>Rhodocyclaceae</taxon>
        <taxon>Niveibacterium</taxon>
    </lineage>
</organism>
<proteinExistence type="predicted"/>
<keyword evidence="1 2" id="KW-0732">Signal</keyword>
<feature type="signal peptide" evidence="2">
    <location>
        <begin position="1"/>
        <end position="31"/>
    </location>
</feature>
<comment type="caution">
    <text evidence="4">The sequence shown here is derived from an EMBL/GenBank/DDBJ whole genome shotgun (WGS) entry which is preliminary data.</text>
</comment>
<dbReference type="Gene3D" id="3.40.190.10">
    <property type="entry name" value="Periplasmic binding protein-like II"/>
    <property type="match status" value="2"/>
</dbReference>
<dbReference type="InterPro" id="IPR001638">
    <property type="entry name" value="Solute-binding_3/MltF_N"/>
</dbReference>
<dbReference type="SMART" id="SM00062">
    <property type="entry name" value="PBPb"/>
    <property type="match status" value="1"/>
</dbReference>
<name>A0A840BTN1_9RHOO</name>
<reference evidence="4 5" key="1">
    <citation type="submission" date="2020-08" db="EMBL/GenBank/DDBJ databases">
        <title>Genomic Encyclopedia of Type Strains, Phase IV (KMG-IV): sequencing the most valuable type-strain genomes for metagenomic binning, comparative biology and taxonomic classification.</title>
        <authorList>
            <person name="Goeker M."/>
        </authorList>
    </citation>
    <scope>NUCLEOTIDE SEQUENCE [LARGE SCALE GENOMIC DNA]</scope>
    <source>
        <strain evidence="4 5">DSM 106739</strain>
    </source>
</reference>
<dbReference type="EMBL" id="JACIET010000004">
    <property type="protein sequence ID" value="MBB4014759.1"/>
    <property type="molecule type" value="Genomic_DNA"/>
</dbReference>